<proteinExistence type="predicted"/>
<dbReference type="RefSeq" id="WP_100363312.1">
    <property type="nucleotide sequence ID" value="NZ_PGFF01000001.1"/>
</dbReference>
<dbReference type="SUPFAM" id="SSF69118">
    <property type="entry name" value="AhpD-like"/>
    <property type="match status" value="1"/>
</dbReference>
<accession>A0A2M9CG95</accession>
<dbReference type="Gene3D" id="1.20.1290.10">
    <property type="entry name" value="AhpD-like"/>
    <property type="match status" value="1"/>
</dbReference>
<evidence type="ECO:0000259" key="1">
    <source>
        <dbReference type="Pfam" id="PF02627"/>
    </source>
</evidence>
<feature type="domain" description="Carboxymuconolactone decarboxylase-like" evidence="1">
    <location>
        <begin position="24"/>
        <end position="96"/>
    </location>
</feature>
<sequence length="148" mass="16206">MSHINIGKQFPGAYQAMLALDAQTEVAIREAGLPPLLADLVKIRASQLNGCAYCLRMHTRVALEHGETADRLAVLAAWWESQYFTPAERAALRIAEGVTRIAESRDLASEPDTEQALDDRQIAAVTWLAIAINGWNRVAVSSHYPVAP</sequence>
<dbReference type="Proteomes" id="UP000228758">
    <property type="component" value="Unassembled WGS sequence"/>
</dbReference>
<comment type="caution">
    <text evidence="2">The sequence shown here is derived from an EMBL/GenBank/DDBJ whole genome shotgun (WGS) entry which is preliminary data.</text>
</comment>
<dbReference type="NCBIfam" id="TIGR00778">
    <property type="entry name" value="ahpD_dom"/>
    <property type="match status" value="1"/>
</dbReference>
<evidence type="ECO:0000313" key="3">
    <source>
        <dbReference type="Proteomes" id="UP000228758"/>
    </source>
</evidence>
<dbReference type="PANTHER" id="PTHR34846:SF5">
    <property type="entry name" value="CARBOXYMUCONOLACTONE DECARBOXYLASE-LIKE DOMAIN-CONTAINING PROTEIN"/>
    <property type="match status" value="1"/>
</dbReference>
<dbReference type="GO" id="GO:0051920">
    <property type="term" value="F:peroxiredoxin activity"/>
    <property type="evidence" value="ECO:0007669"/>
    <property type="project" value="InterPro"/>
</dbReference>
<dbReference type="Pfam" id="PF02627">
    <property type="entry name" value="CMD"/>
    <property type="match status" value="1"/>
</dbReference>
<organism evidence="2 3">
    <name type="scientific">Diaminobutyricimonas aerilata</name>
    <dbReference type="NCBI Taxonomy" id="1162967"/>
    <lineage>
        <taxon>Bacteria</taxon>
        <taxon>Bacillati</taxon>
        <taxon>Actinomycetota</taxon>
        <taxon>Actinomycetes</taxon>
        <taxon>Micrococcales</taxon>
        <taxon>Microbacteriaceae</taxon>
        <taxon>Diaminobutyricimonas</taxon>
    </lineage>
</organism>
<dbReference type="OrthoDB" id="9801997at2"/>
<keyword evidence="2" id="KW-0560">Oxidoreductase</keyword>
<dbReference type="InterPro" id="IPR029032">
    <property type="entry name" value="AhpD-like"/>
</dbReference>
<dbReference type="InterPro" id="IPR004675">
    <property type="entry name" value="AhpD_core"/>
</dbReference>
<dbReference type="PANTHER" id="PTHR34846">
    <property type="entry name" value="4-CARBOXYMUCONOLACTONE DECARBOXYLASE FAMILY PROTEIN (AFU_ORTHOLOGUE AFUA_6G11590)"/>
    <property type="match status" value="1"/>
</dbReference>
<dbReference type="InterPro" id="IPR003779">
    <property type="entry name" value="CMD-like"/>
</dbReference>
<keyword evidence="2" id="KW-0575">Peroxidase</keyword>
<dbReference type="AlphaFoldDB" id="A0A2M9CG95"/>
<name>A0A2M9CG95_9MICO</name>
<keyword evidence="3" id="KW-1185">Reference proteome</keyword>
<dbReference type="EMBL" id="PGFF01000001">
    <property type="protein sequence ID" value="PJJ70951.1"/>
    <property type="molecule type" value="Genomic_DNA"/>
</dbReference>
<evidence type="ECO:0000313" key="2">
    <source>
        <dbReference type="EMBL" id="PJJ70951.1"/>
    </source>
</evidence>
<reference evidence="2 3" key="1">
    <citation type="submission" date="2017-11" db="EMBL/GenBank/DDBJ databases">
        <title>Genomic Encyclopedia of Archaeal and Bacterial Type Strains, Phase II (KMG-II): From Individual Species to Whole Genera.</title>
        <authorList>
            <person name="Goeker M."/>
        </authorList>
    </citation>
    <scope>NUCLEOTIDE SEQUENCE [LARGE SCALE GENOMIC DNA]</scope>
    <source>
        <strain evidence="2 3">DSM 27393</strain>
    </source>
</reference>
<gene>
    <name evidence="2" type="ORF">CLV46_0483</name>
</gene>
<protein>
    <submittedName>
        <fullName evidence="2">AhpD family alkylhydroperoxidase</fullName>
    </submittedName>
</protein>